<evidence type="ECO:0000256" key="1">
    <source>
        <dbReference type="SAM" id="SignalP"/>
    </source>
</evidence>
<gene>
    <name evidence="2" type="ORF">GCM10010170_020430</name>
</gene>
<feature type="signal peptide" evidence="1">
    <location>
        <begin position="1"/>
        <end position="26"/>
    </location>
</feature>
<dbReference type="InterPro" id="IPR006311">
    <property type="entry name" value="TAT_signal"/>
</dbReference>
<protein>
    <submittedName>
        <fullName evidence="2">Uncharacterized protein</fullName>
    </submittedName>
</protein>
<keyword evidence="3" id="KW-1185">Reference proteome</keyword>
<organism evidence="2 3">
    <name type="scientific">Dactylosporangium salmoneum</name>
    <dbReference type="NCBI Taxonomy" id="53361"/>
    <lineage>
        <taxon>Bacteria</taxon>
        <taxon>Bacillati</taxon>
        <taxon>Actinomycetota</taxon>
        <taxon>Actinomycetes</taxon>
        <taxon>Micromonosporales</taxon>
        <taxon>Micromonosporaceae</taxon>
        <taxon>Dactylosporangium</taxon>
    </lineage>
</organism>
<dbReference type="EMBL" id="BAAARV010000018">
    <property type="protein sequence ID" value="GAA2338639.1"/>
    <property type="molecule type" value="Genomic_DNA"/>
</dbReference>
<comment type="caution">
    <text evidence="2">The sequence shown here is derived from an EMBL/GenBank/DDBJ whole genome shotgun (WGS) entry which is preliminary data.</text>
</comment>
<sequence>MIGRHRLSRRSLIARSAVVAAGAAGAAALVNETAAQAAPSGGKARVARVVRQTGTTAEVSVEGTTRTAPLFGFPDGWRMREGDRVLLTATAGGALVMPLVEPIRGRLEGGSQSSARIAGRAVVARSAGTIEQGADAGDSVAFCVRNDADGTLSAVAVRPASSFAVNPE</sequence>
<dbReference type="RefSeq" id="WP_344612046.1">
    <property type="nucleotide sequence ID" value="NZ_BAAARV010000018.1"/>
</dbReference>
<evidence type="ECO:0000313" key="2">
    <source>
        <dbReference type="EMBL" id="GAA2338639.1"/>
    </source>
</evidence>
<dbReference type="PROSITE" id="PS51318">
    <property type="entry name" value="TAT"/>
    <property type="match status" value="1"/>
</dbReference>
<reference evidence="3" key="1">
    <citation type="journal article" date="2019" name="Int. J. Syst. Evol. Microbiol.">
        <title>The Global Catalogue of Microorganisms (GCM) 10K type strain sequencing project: providing services to taxonomists for standard genome sequencing and annotation.</title>
        <authorList>
            <consortium name="The Broad Institute Genomics Platform"/>
            <consortium name="The Broad Institute Genome Sequencing Center for Infectious Disease"/>
            <person name="Wu L."/>
            <person name="Ma J."/>
        </authorList>
    </citation>
    <scope>NUCLEOTIDE SEQUENCE [LARGE SCALE GENOMIC DNA]</scope>
    <source>
        <strain evidence="3">JCM 3272</strain>
    </source>
</reference>
<feature type="chain" id="PRO_5045438146" evidence="1">
    <location>
        <begin position="27"/>
        <end position="168"/>
    </location>
</feature>
<dbReference type="Proteomes" id="UP001501444">
    <property type="component" value="Unassembled WGS sequence"/>
</dbReference>
<accession>A0ABP5STV9</accession>
<evidence type="ECO:0000313" key="3">
    <source>
        <dbReference type="Proteomes" id="UP001501444"/>
    </source>
</evidence>
<name>A0ABP5STV9_9ACTN</name>
<keyword evidence="1" id="KW-0732">Signal</keyword>
<proteinExistence type="predicted"/>